<evidence type="ECO:0000256" key="4">
    <source>
        <dbReference type="SAM" id="MobiDB-lite"/>
    </source>
</evidence>
<dbReference type="EMBL" id="JBHUJB010000056">
    <property type="protein sequence ID" value="MFD2159893.1"/>
    <property type="molecule type" value="Genomic_DNA"/>
</dbReference>
<keyword evidence="7" id="KW-1185">Reference proteome</keyword>
<name>A0ABW4ZDB7_9BACT</name>
<organism evidence="6 7">
    <name type="scientific">Rubritalea tangerina</name>
    <dbReference type="NCBI Taxonomy" id="430798"/>
    <lineage>
        <taxon>Bacteria</taxon>
        <taxon>Pseudomonadati</taxon>
        <taxon>Verrucomicrobiota</taxon>
        <taxon>Verrucomicrobiia</taxon>
        <taxon>Verrucomicrobiales</taxon>
        <taxon>Rubritaleaceae</taxon>
        <taxon>Rubritalea</taxon>
    </lineage>
</organism>
<dbReference type="SUPFAM" id="SSF50891">
    <property type="entry name" value="Cyclophilin-like"/>
    <property type="match status" value="1"/>
</dbReference>
<proteinExistence type="predicted"/>
<evidence type="ECO:0000313" key="7">
    <source>
        <dbReference type="Proteomes" id="UP001597389"/>
    </source>
</evidence>
<comment type="caution">
    <text evidence="6">The sequence shown here is derived from an EMBL/GenBank/DDBJ whole genome shotgun (WGS) entry which is preliminary data.</text>
</comment>
<accession>A0ABW4ZDB7</accession>
<dbReference type="Proteomes" id="UP001597389">
    <property type="component" value="Unassembled WGS sequence"/>
</dbReference>
<dbReference type="Gene3D" id="2.40.100.10">
    <property type="entry name" value="Cyclophilin-like"/>
    <property type="match status" value="1"/>
</dbReference>
<evidence type="ECO:0000256" key="2">
    <source>
        <dbReference type="ARBA" id="ARBA00022801"/>
    </source>
</evidence>
<dbReference type="Pfam" id="PF02626">
    <property type="entry name" value="CT_A_B"/>
    <property type="match status" value="1"/>
</dbReference>
<gene>
    <name evidence="6" type="ORF">ACFSW8_13375</name>
</gene>
<keyword evidence="2" id="KW-0378">Hydrolase</keyword>
<dbReference type="InterPro" id="IPR052708">
    <property type="entry name" value="PxpC"/>
</dbReference>
<dbReference type="PANTHER" id="PTHR43309:SF3">
    <property type="entry name" value="5-OXOPROLINASE SUBUNIT C"/>
    <property type="match status" value="1"/>
</dbReference>
<reference evidence="7" key="1">
    <citation type="journal article" date="2019" name="Int. J. Syst. Evol. Microbiol.">
        <title>The Global Catalogue of Microorganisms (GCM) 10K type strain sequencing project: providing services to taxonomists for standard genome sequencing and annotation.</title>
        <authorList>
            <consortium name="The Broad Institute Genomics Platform"/>
            <consortium name="The Broad Institute Genome Sequencing Center for Infectious Disease"/>
            <person name="Wu L."/>
            <person name="Ma J."/>
        </authorList>
    </citation>
    <scope>NUCLEOTIDE SEQUENCE [LARGE SCALE GENOMIC DNA]</scope>
    <source>
        <strain evidence="7">CCUG 57942</strain>
    </source>
</reference>
<dbReference type="RefSeq" id="WP_377087503.1">
    <property type="nucleotide sequence ID" value="NZ_JBHSJL010000014.1"/>
</dbReference>
<evidence type="ECO:0000256" key="1">
    <source>
        <dbReference type="ARBA" id="ARBA00022741"/>
    </source>
</evidence>
<dbReference type="InterPro" id="IPR003778">
    <property type="entry name" value="CT_A_B"/>
</dbReference>
<keyword evidence="3" id="KW-0067">ATP-binding</keyword>
<feature type="region of interest" description="Disordered" evidence="4">
    <location>
        <begin position="144"/>
        <end position="175"/>
    </location>
</feature>
<dbReference type="PANTHER" id="PTHR43309">
    <property type="entry name" value="5-OXOPROLINASE SUBUNIT C"/>
    <property type="match status" value="1"/>
</dbReference>
<feature type="domain" description="Carboxyltransferase" evidence="5">
    <location>
        <begin position="27"/>
        <end position="299"/>
    </location>
</feature>
<sequence>MPEPIATVLQTGPATSYQDSGRYGWLQYGLAQCGALDTHASAAANTLLHNLPSDPVIEILLGGFRIKMLQPSWIAHVGGCHCPQLPSWTARYVSAGEILDFQPSKAGVCSYLAAPGGWQARTLFGSSAYHSRSDIGQAIVTGAPLAPTLNPPAPTSAKNRSTPPQDQREYSRPPSLRLYSGPHSHLFSKAQHNHLLNNIWKISARSDRSGYRLTNDAPECLQHHISIHSTPTILGSIQIPPSGEAIVTLNDGPTVGGYPIIALVHPEDLSWLVQQHAHSPITFTHLDHKAETTNPAQATL</sequence>
<evidence type="ECO:0000256" key="3">
    <source>
        <dbReference type="ARBA" id="ARBA00022840"/>
    </source>
</evidence>
<protein>
    <submittedName>
        <fullName evidence="6">Biotin-dependent carboxyltransferase family protein</fullName>
    </submittedName>
</protein>
<keyword evidence="1" id="KW-0547">Nucleotide-binding</keyword>
<evidence type="ECO:0000259" key="5">
    <source>
        <dbReference type="SMART" id="SM00797"/>
    </source>
</evidence>
<dbReference type="SMART" id="SM00797">
    <property type="entry name" value="AHS2"/>
    <property type="match status" value="1"/>
</dbReference>
<dbReference type="InterPro" id="IPR029000">
    <property type="entry name" value="Cyclophilin-like_dom_sf"/>
</dbReference>
<evidence type="ECO:0000313" key="6">
    <source>
        <dbReference type="EMBL" id="MFD2159893.1"/>
    </source>
</evidence>